<keyword evidence="2" id="KW-0217">Developmental protein</keyword>
<gene>
    <name evidence="10" type="primary">EmH-3</name>
</gene>
<dbReference type="InterPro" id="IPR050848">
    <property type="entry name" value="Homeobox_TF"/>
</dbReference>
<feature type="domain" description="Homeobox" evidence="9">
    <location>
        <begin position="93"/>
        <end position="153"/>
    </location>
</feature>
<evidence type="ECO:0000256" key="6">
    <source>
        <dbReference type="PROSITE-ProRule" id="PRU00108"/>
    </source>
</evidence>
<proteinExistence type="predicted"/>
<sequence length="166" mass="19434">MDNCRGDKKPLLSTNQQSFRIDNLLTRKVIEQQQQPDHYTMYPPSKVENHDILSLTTGPSHDDMISDGTEIYEQGRESTSSTSGNDAEDDLLTRRKKARTAFSREQVAELEKKFQDKKYLSSAERGELAEKLKLSDMQVKTWFQNRRMKYKRQSEETEMEMKSPKY</sequence>
<evidence type="ECO:0000259" key="9">
    <source>
        <dbReference type="PROSITE" id="PS50071"/>
    </source>
</evidence>
<dbReference type="PRINTS" id="PR00024">
    <property type="entry name" value="HOMEOBOX"/>
</dbReference>
<keyword evidence="3 6" id="KW-0238">DNA-binding</keyword>
<dbReference type="GO" id="GO:0000981">
    <property type="term" value="F:DNA-binding transcription factor activity, RNA polymerase II-specific"/>
    <property type="evidence" value="ECO:0007669"/>
    <property type="project" value="InterPro"/>
</dbReference>
<dbReference type="InterPro" id="IPR020479">
    <property type="entry name" value="HD_metazoa"/>
</dbReference>
<dbReference type="SMART" id="SM00389">
    <property type="entry name" value="HOX"/>
    <property type="match status" value="1"/>
</dbReference>
<dbReference type="GO" id="GO:0003677">
    <property type="term" value="F:DNA binding"/>
    <property type="evidence" value="ECO:0007669"/>
    <property type="project" value="UniProtKB-UniRule"/>
</dbReference>
<feature type="non-terminal residue" evidence="10">
    <location>
        <position position="166"/>
    </location>
</feature>
<dbReference type="CDD" id="cd00086">
    <property type="entry name" value="homeodomain"/>
    <property type="match status" value="1"/>
</dbReference>
<dbReference type="PANTHER" id="PTHR24333:SF8">
    <property type="entry name" value="HOMEOBOX PROTEIN CEH-62"/>
    <property type="match status" value="1"/>
</dbReference>
<evidence type="ECO:0000256" key="8">
    <source>
        <dbReference type="SAM" id="MobiDB-lite"/>
    </source>
</evidence>
<evidence type="ECO:0000256" key="2">
    <source>
        <dbReference type="ARBA" id="ARBA00022473"/>
    </source>
</evidence>
<reference evidence="10" key="2">
    <citation type="journal article" date="1998" name="Prog. Mol. Subcell. Biol.">
        <title>Homeobox-containing genes in freshwater sponges: characterization, expression, and phylogeny.</title>
        <authorList>
            <person name="Richelle-Maurer E."/>
            <person name="Van de Vyver G."/>
            <person name="Vissers S."/>
            <person name="Coutinho C.C."/>
        </authorList>
    </citation>
    <scope>NUCLEOTIDE SEQUENCE</scope>
</reference>
<evidence type="ECO:0000256" key="1">
    <source>
        <dbReference type="ARBA" id="ARBA00004123"/>
    </source>
</evidence>
<dbReference type="Pfam" id="PF00046">
    <property type="entry name" value="Homeodomain"/>
    <property type="match status" value="1"/>
</dbReference>
<protein>
    <submittedName>
        <fullName evidence="10">EmH-3</fullName>
    </submittedName>
</protein>
<feature type="region of interest" description="Disordered" evidence="8">
    <location>
        <begin position="73"/>
        <end position="100"/>
    </location>
</feature>
<comment type="subcellular location">
    <subcellularLocation>
        <location evidence="1 6 7">Nucleus</location>
    </subcellularLocation>
</comment>
<reference evidence="10" key="1">
    <citation type="book" date="1994" name="SPONGES IN TIME AND SPACE" publisher="Balkema Press" city="Rotterdam">
        <title>Evidence of homeobox genes in the freshwater sponge Ephydatia fluviatilis.</title>
        <editorList>
            <person name="Van Soest R.W.M."/>
            <person name="Van Kempen T.R.M.G."/>
            <person name="Braekman J.C."/>
        </editorList>
        <authorList>
            <person name="Coutinho C.C."/>
            <person name="Vissers S."/>
            <person name="Van de Vyver G."/>
        </authorList>
    </citation>
    <scope>NUCLEOTIDE SEQUENCE</scope>
</reference>
<dbReference type="EMBL" id="U97664">
    <property type="protein sequence ID" value="AAC18965.1"/>
    <property type="molecule type" value="Genomic_DNA"/>
</dbReference>
<organism evidence="10">
    <name type="scientific">Ephydatia muelleri</name>
    <name type="common">Mueller's freshwater sponge</name>
    <name type="synonym">Spongilla muelleri</name>
    <dbReference type="NCBI Taxonomy" id="6052"/>
    <lineage>
        <taxon>Eukaryota</taxon>
        <taxon>Metazoa</taxon>
        <taxon>Porifera</taxon>
        <taxon>Demospongiae</taxon>
        <taxon>Heteroscleromorpha</taxon>
        <taxon>Spongillida</taxon>
        <taxon>Spongillidae</taxon>
        <taxon>Ephydatia</taxon>
    </lineage>
</organism>
<keyword evidence="4 6" id="KW-0371">Homeobox</keyword>
<dbReference type="SUPFAM" id="SSF46689">
    <property type="entry name" value="Homeodomain-like"/>
    <property type="match status" value="1"/>
</dbReference>
<feature type="DNA-binding region" description="Homeobox" evidence="6">
    <location>
        <begin position="95"/>
        <end position="154"/>
    </location>
</feature>
<dbReference type="Gene3D" id="1.10.10.60">
    <property type="entry name" value="Homeodomain-like"/>
    <property type="match status" value="1"/>
</dbReference>
<dbReference type="InterPro" id="IPR017970">
    <property type="entry name" value="Homeobox_CS"/>
</dbReference>
<dbReference type="InterPro" id="IPR001356">
    <property type="entry name" value="HD"/>
</dbReference>
<evidence type="ECO:0000313" key="10">
    <source>
        <dbReference type="EMBL" id="AAC18965.1"/>
    </source>
</evidence>
<evidence type="ECO:0000256" key="5">
    <source>
        <dbReference type="ARBA" id="ARBA00023242"/>
    </source>
</evidence>
<dbReference type="GO" id="GO:0005634">
    <property type="term" value="C:nucleus"/>
    <property type="evidence" value="ECO:0007669"/>
    <property type="project" value="UniProtKB-SubCell"/>
</dbReference>
<dbReference type="PROSITE" id="PS00027">
    <property type="entry name" value="HOMEOBOX_1"/>
    <property type="match status" value="1"/>
</dbReference>
<evidence type="ECO:0000256" key="4">
    <source>
        <dbReference type="ARBA" id="ARBA00023155"/>
    </source>
</evidence>
<keyword evidence="5 6" id="KW-0539">Nucleus</keyword>
<accession>O77024</accession>
<dbReference type="InterPro" id="IPR009057">
    <property type="entry name" value="Homeodomain-like_sf"/>
</dbReference>
<dbReference type="PROSITE" id="PS50071">
    <property type="entry name" value="HOMEOBOX_2"/>
    <property type="match status" value="1"/>
</dbReference>
<dbReference type="FunFam" id="1.10.10.60:FF:000040">
    <property type="entry name" value="T-cell leukemia homeobox protein 3"/>
    <property type="match status" value="1"/>
</dbReference>
<dbReference type="AlphaFoldDB" id="O77024"/>
<evidence type="ECO:0000256" key="3">
    <source>
        <dbReference type="ARBA" id="ARBA00023125"/>
    </source>
</evidence>
<dbReference type="PANTHER" id="PTHR24333">
    <property type="entry name" value="HOMEO BOX HB9 LIKE A-RELATED"/>
    <property type="match status" value="1"/>
</dbReference>
<evidence type="ECO:0000256" key="7">
    <source>
        <dbReference type="RuleBase" id="RU000682"/>
    </source>
</evidence>
<name>O77024_EPHMU</name>